<dbReference type="KEGG" id="tpe:Tpen_1108"/>
<name>A1RZ77_THEPD</name>
<dbReference type="EnsemblBacteria" id="ABL78507">
    <property type="protein sequence ID" value="ABL78507"/>
    <property type="gene ID" value="Tpen_1108"/>
</dbReference>
<evidence type="ECO:0008006" key="3">
    <source>
        <dbReference type="Google" id="ProtNLM"/>
    </source>
</evidence>
<accession>A1RZ77</accession>
<dbReference type="eggNOG" id="arCOG10919">
    <property type="taxonomic scope" value="Archaea"/>
</dbReference>
<dbReference type="STRING" id="368408.Tpen_1108"/>
<dbReference type="AlphaFoldDB" id="A1RZ77"/>
<dbReference type="InterPro" id="IPR029057">
    <property type="entry name" value="PRTase-like"/>
</dbReference>
<dbReference type="SUPFAM" id="SSF53271">
    <property type="entry name" value="PRTase-like"/>
    <property type="match status" value="1"/>
</dbReference>
<gene>
    <name evidence="1" type="ordered locus">Tpen_1108</name>
</gene>
<dbReference type="EMBL" id="CP000505">
    <property type="protein sequence ID" value="ABL78507.1"/>
    <property type="molecule type" value="Genomic_DNA"/>
</dbReference>
<protein>
    <recommendedName>
        <fullName evidence="3">Phosphoribosyltransferase</fullName>
    </recommendedName>
</protein>
<keyword evidence="2" id="KW-1185">Reference proteome</keyword>
<evidence type="ECO:0000313" key="2">
    <source>
        <dbReference type="Proteomes" id="UP000000641"/>
    </source>
</evidence>
<proteinExistence type="predicted"/>
<dbReference type="HOGENOM" id="CLU_808030_0_0_2"/>
<dbReference type="Proteomes" id="UP000000641">
    <property type="component" value="Chromosome"/>
</dbReference>
<dbReference type="Gene3D" id="3.40.50.2020">
    <property type="match status" value="1"/>
</dbReference>
<sequence>MISSEVCGVFDAEKAAREVVEEFGPRLDLTKPVEGLLPGGEARVFRVDLDVAADVYILDTPQGARIASMPEIVGARLSAEAFSLAEVAAKLVLRLAGSEELMFLHVLRGSPGYMLHEALAKAGARLREGFVKITSHSQHGEGNVTFSSVGAFTKGSDTLVVADTVATGATLEATVNFTLKIAEIKGINLRRIIVYGFIAEEGLRRLASLAEKVGLDAKFIAMQDVAALASNRFDMPLYGPDGKGGKVLGGIVDERTLRDMVGEYFPGMDQPGDWSERQCLLFNGEGLERGRIPGHLERSRAKLEELRSILAERGWYPDWLEEVYRKRVDGLERASSEEYCGP</sequence>
<evidence type="ECO:0000313" key="1">
    <source>
        <dbReference type="EMBL" id="ABL78507.1"/>
    </source>
</evidence>
<organism evidence="1 2">
    <name type="scientific">Thermofilum pendens (strain DSM 2475 / Hrk 5)</name>
    <dbReference type="NCBI Taxonomy" id="368408"/>
    <lineage>
        <taxon>Archaea</taxon>
        <taxon>Thermoproteota</taxon>
        <taxon>Thermoprotei</taxon>
        <taxon>Thermofilales</taxon>
        <taxon>Thermofilaceae</taxon>
        <taxon>Thermofilum</taxon>
    </lineage>
</organism>
<reference evidence="2" key="1">
    <citation type="journal article" date="2008" name="J. Bacteriol.">
        <title>Genome sequence of Thermofilum pendens reveals an exceptional loss of biosynthetic pathways without genome reduction.</title>
        <authorList>
            <person name="Anderson I."/>
            <person name="Rodriguez J."/>
            <person name="Susanti D."/>
            <person name="Porat I."/>
            <person name="Reich C."/>
            <person name="Ulrich L.E."/>
            <person name="Elkins J.G."/>
            <person name="Mavromatis K."/>
            <person name="Lykidis A."/>
            <person name="Kim E."/>
            <person name="Thompson L.S."/>
            <person name="Nolan M."/>
            <person name="Land M."/>
            <person name="Copeland A."/>
            <person name="Lapidus A."/>
            <person name="Lucas S."/>
            <person name="Detter C."/>
            <person name="Zhulin I.B."/>
            <person name="Olsen G.J."/>
            <person name="Whitman W."/>
            <person name="Mukhopadhyay B."/>
            <person name="Bristow J."/>
            <person name="Kyrpides N."/>
        </authorList>
    </citation>
    <scope>NUCLEOTIDE SEQUENCE [LARGE SCALE GENOMIC DNA]</scope>
    <source>
        <strain evidence="2">DSM 2475 / Hrk 5</strain>
    </source>
</reference>